<evidence type="ECO:0000313" key="3">
    <source>
        <dbReference type="Proteomes" id="UP000002357"/>
    </source>
</evidence>
<dbReference type="STRING" id="1901.BB341_03855"/>
<evidence type="ECO:0000256" key="1">
    <source>
        <dbReference type="SAM" id="Phobius"/>
    </source>
</evidence>
<reference evidence="2 3" key="1">
    <citation type="journal article" date="2010" name="Genome Biol. Evol.">
        <title>The sequence of a 1.8-mb bacterial linear plasmid reveals a rich evolutionary reservoir of secondary metabolic pathways.</title>
        <authorList>
            <person name="Medema M.H."/>
            <person name="Trefzer A."/>
            <person name="Kovalchuk A."/>
            <person name="van den Berg M."/>
            <person name="Mueller U."/>
            <person name="Heijne W."/>
            <person name="Wu L."/>
            <person name="Alam M.T."/>
            <person name="Ronning C.M."/>
            <person name="Nierman W.C."/>
            <person name="Bovenberg R.A.L."/>
            <person name="Breitling R."/>
            <person name="Takano E."/>
        </authorList>
    </citation>
    <scope>NUCLEOTIDE SEQUENCE [LARGE SCALE GENOMIC DNA]</scope>
    <source>
        <strain evidence="3">ATCC 27064 / DSM 738 / JCM 4710 / NBRC 13307 / NCIMB 12785 / NRRL 3585 / VKM Ac-602</strain>
    </source>
</reference>
<dbReference type="RefSeq" id="WP_003954483.1">
    <property type="nucleotide sequence ID" value="NZ_CM000913.1"/>
</dbReference>
<accession>B5GRQ7</accession>
<dbReference type="OrthoDB" id="4305709at2"/>
<proteinExistence type="predicted"/>
<organism evidence="2 3">
    <name type="scientific">Streptomyces clavuligerus</name>
    <dbReference type="NCBI Taxonomy" id="1901"/>
    <lineage>
        <taxon>Bacteria</taxon>
        <taxon>Bacillati</taxon>
        <taxon>Actinomycetota</taxon>
        <taxon>Actinomycetes</taxon>
        <taxon>Kitasatosporales</taxon>
        <taxon>Streptomycetaceae</taxon>
        <taxon>Streptomyces</taxon>
    </lineage>
</organism>
<keyword evidence="3" id="KW-1185">Reference proteome</keyword>
<gene>
    <name evidence="2" type="ORF">SCLAV_5023</name>
</gene>
<dbReference type="KEGG" id="sclf:BB341_03855"/>
<dbReference type="EMBL" id="CM000913">
    <property type="protein sequence ID" value="EFG10096.1"/>
    <property type="molecule type" value="Genomic_DNA"/>
</dbReference>
<name>B5GRQ7_STRCL</name>
<dbReference type="eggNOG" id="COG5297">
    <property type="taxonomic scope" value="Bacteria"/>
</dbReference>
<dbReference type="GeneID" id="93728546"/>
<sequence>MTVPRQPASPDESFRPPEGRRQMILRRWLTAVVIVLLIGIPAGYLVISAQQSRESGRDKAAESSSSGLRESWPSQMKRRIFEVPIPMKSTQVAYFETSNWRTSRLYVQFTTTSAGLDRFLDEVGAPRATLREGDITIGERDADTVGWDFDTDRDWWGTRHDGTKPRPDRDFVVDLSDSARPTVYVVSTATP</sequence>
<protein>
    <submittedName>
        <fullName evidence="2">Secreted protein</fullName>
    </submittedName>
</protein>
<evidence type="ECO:0000313" key="2">
    <source>
        <dbReference type="EMBL" id="EFG10096.1"/>
    </source>
</evidence>
<keyword evidence="1" id="KW-0812">Transmembrane</keyword>
<feature type="transmembrane region" description="Helical" evidence="1">
    <location>
        <begin position="28"/>
        <end position="47"/>
    </location>
</feature>
<dbReference type="AlphaFoldDB" id="B5GRQ7"/>
<keyword evidence="1" id="KW-0472">Membrane</keyword>
<keyword evidence="1" id="KW-1133">Transmembrane helix</keyword>
<dbReference type="Proteomes" id="UP000002357">
    <property type="component" value="Chromosome"/>
</dbReference>